<reference evidence="2 3" key="1">
    <citation type="journal article" date="2020" name="BMC Genomics">
        <title>Intraspecific diversification of the crop wild relative Brassica cretica Lam. using demographic model selection.</title>
        <authorList>
            <person name="Kioukis A."/>
            <person name="Michalopoulou V.A."/>
            <person name="Briers L."/>
            <person name="Pirintsos S."/>
            <person name="Studholme D.J."/>
            <person name="Pavlidis P."/>
            <person name="Sarris P.F."/>
        </authorList>
    </citation>
    <scope>NUCLEOTIDE SEQUENCE [LARGE SCALE GENOMIC DNA]</scope>
    <source>
        <strain evidence="3">cv. PFS-1207/04</strain>
    </source>
</reference>
<dbReference type="CDD" id="cd06222">
    <property type="entry name" value="RNase_H_like"/>
    <property type="match status" value="1"/>
</dbReference>
<dbReference type="PANTHER" id="PTHR47074:SF11">
    <property type="entry name" value="REVERSE TRANSCRIPTASE-LIKE PROTEIN"/>
    <property type="match status" value="1"/>
</dbReference>
<dbReference type="EMBL" id="QGKV02000832">
    <property type="protein sequence ID" value="KAF3551095.1"/>
    <property type="molecule type" value="Genomic_DNA"/>
</dbReference>
<dbReference type="Pfam" id="PF13456">
    <property type="entry name" value="RVT_3"/>
    <property type="match status" value="1"/>
</dbReference>
<evidence type="ECO:0000259" key="1">
    <source>
        <dbReference type="Pfam" id="PF13456"/>
    </source>
</evidence>
<dbReference type="InterPro" id="IPR012337">
    <property type="entry name" value="RNaseH-like_sf"/>
</dbReference>
<dbReference type="PANTHER" id="PTHR47074">
    <property type="entry name" value="BNAC02G40300D PROTEIN"/>
    <property type="match status" value="1"/>
</dbReference>
<feature type="domain" description="RNase H type-1" evidence="1">
    <location>
        <begin position="149"/>
        <end position="267"/>
    </location>
</feature>
<dbReference type="Proteomes" id="UP000266723">
    <property type="component" value="Unassembled WGS sequence"/>
</dbReference>
<dbReference type="SUPFAM" id="SSF53098">
    <property type="entry name" value="Ribonuclease H-like"/>
    <property type="match status" value="1"/>
</dbReference>
<dbReference type="Gene3D" id="3.30.420.10">
    <property type="entry name" value="Ribonuclease H-like superfamily/Ribonuclease H"/>
    <property type="match status" value="1"/>
</dbReference>
<organism evidence="2 3">
    <name type="scientific">Brassica cretica</name>
    <name type="common">Mustard</name>
    <dbReference type="NCBI Taxonomy" id="69181"/>
    <lineage>
        <taxon>Eukaryota</taxon>
        <taxon>Viridiplantae</taxon>
        <taxon>Streptophyta</taxon>
        <taxon>Embryophyta</taxon>
        <taxon>Tracheophyta</taxon>
        <taxon>Spermatophyta</taxon>
        <taxon>Magnoliopsida</taxon>
        <taxon>eudicotyledons</taxon>
        <taxon>Gunneridae</taxon>
        <taxon>Pentapetalae</taxon>
        <taxon>rosids</taxon>
        <taxon>malvids</taxon>
        <taxon>Brassicales</taxon>
        <taxon>Brassicaceae</taxon>
        <taxon>Brassiceae</taxon>
        <taxon>Brassica</taxon>
    </lineage>
</organism>
<protein>
    <recommendedName>
        <fullName evidence="1">RNase H type-1 domain-containing protein</fullName>
    </recommendedName>
</protein>
<keyword evidence="3" id="KW-1185">Reference proteome</keyword>
<comment type="caution">
    <text evidence="2">The sequence shown here is derived from an EMBL/GenBank/DDBJ whole genome shotgun (WGS) entry which is preliminary data.</text>
</comment>
<dbReference type="InterPro" id="IPR002156">
    <property type="entry name" value="RNaseH_domain"/>
</dbReference>
<gene>
    <name evidence="2" type="ORF">DY000_02005194</name>
</gene>
<name>A0ABQ7CFK3_BRACR</name>
<dbReference type="InterPro" id="IPR052929">
    <property type="entry name" value="RNase_H-like_EbsB-rel"/>
</dbReference>
<evidence type="ECO:0000313" key="3">
    <source>
        <dbReference type="Proteomes" id="UP000266723"/>
    </source>
</evidence>
<dbReference type="InterPro" id="IPR036397">
    <property type="entry name" value="RNaseH_sf"/>
</dbReference>
<dbReference type="InterPro" id="IPR044730">
    <property type="entry name" value="RNase_H-like_dom_plant"/>
</dbReference>
<proteinExistence type="predicted"/>
<sequence length="276" mass="31044">MGWAVGDGKTIKVWQDPWLSTSRQLQPMGPPTEASHDIVVADLFQANTQDWDLNTIERELPELVDVILSIKPSKQGAPDKLFWIHTKDGVYTTKSGLIFNDKGFTTEQVLTKAIVAAKEWQNAQTREVKQHQPRRQTEPPPCYGVVVQTDAAWIENSRMAGIGWIIKQAECTQSFQNTSSFVTSPLMAEGLAMRDAIRKCKELGIWRFRCESDSTQLIKALNSKMEPPELYGIIADIRLDCTTFDSVSFIWIPRLRNVDADRLAKQALNLVAVPTA</sequence>
<accession>A0ABQ7CFK3</accession>
<evidence type="ECO:0000313" key="2">
    <source>
        <dbReference type="EMBL" id="KAF3551095.1"/>
    </source>
</evidence>